<dbReference type="AlphaFoldDB" id="B9M068"/>
<organism evidence="2 3">
    <name type="scientific">Geotalea daltonii (strain DSM 22248 / JCM 15807 / FRC-32)</name>
    <name type="common">Geobacter daltonii</name>
    <dbReference type="NCBI Taxonomy" id="316067"/>
    <lineage>
        <taxon>Bacteria</taxon>
        <taxon>Pseudomonadati</taxon>
        <taxon>Thermodesulfobacteriota</taxon>
        <taxon>Desulfuromonadia</taxon>
        <taxon>Geobacterales</taxon>
        <taxon>Geobacteraceae</taxon>
        <taxon>Geotalea</taxon>
    </lineage>
</organism>
<reference evidence="2 3" key="1">
    <citation type="submission" date="2009-01" db="EMBL/GenBank/DDBJ databases">
        <title>Complete sequence of Geobacter sp. FRC-32.</title>
        <authorList>
            <consortium name="US DOE Joint Genome Institute"/>
            <person name="Lucas S."/>
            <person name="Copeland A."/>
            <person name="Lapidus A."/>
            <person name="Glavina del Rio T."/>
            <person name="Dalin E."/>
            <person name="Tice H."/>
            <person name="Bruce D."/>
            <person name="Goodwin L."/>
            <person name="Pitluck S."/>
            <person name="Saunders E."/>
            <person name="Brettin T."/>
            <person name="Detter J.C."/>
            <person name="Han C."/>
            <person name="Larimer F."/>
            <person name="Land M."/>
            <person name="Hauser L."/>
            <person name="Kyrpides N."/>
            <person name="Ovchinnikova G."/>
            <person name="Kostka J."/>
            <person name="Richardson P."/>
        </authorList>
    </citation>
    <scope>NUCLEOTIDE SEQUENCE [LARGE SCALE GENOMIC DNA]</scope>
    <source>
        <strain evidence="3">DSM 22248 / JCM 15807 / FRC-32</strain>
    </source>
</reference>
<protein>
    <submittedName>
        <fullName evidence="2">Uncharacterized protein</fullName>
    </submittedName>
</protein>
<accession>B9M068</accession>
<dbReference type="HOGENOM" id="CLU_1658310_0_0_7"/>
<dbReference type="Proteomes" id="UP000007721">
    <property type="component" value="Chromosome"/>
</dbReference>
<proteinExistence type="predicted"/>
<evidence type="ECO:0000313" key="2">
    <source>
        <dbReference type="EMBL" id="ACM20848.1"/>
    </source>
</evidence>
<name>B9M068_GEODF</name>
<feature type="transmembrane region" description="Helical" evidence="1">
    <location>
        <begin position="12"/>
        <end position="31"/>
    </location>
</feature>
<gene>
    <name evidence="2" type="ordered locus">Geob_2495</name>
</gene>
<keyword evidence="1" id="KW-1133">Transmembrane helix</keyword>
<keyword evidence="1" id="KW-0472">Membrane</keyword>
<evidence type="ECO:0000256" key="1">
    <source>
        <dbReference type="SAM" id="Phobius"/>
    </source>
</evidence>
<keyword evidence="3" id="KW-1185">Reference proteome</keyword>
<dbReference type="EMBL" id="CP001390">
    <property type="protein sequence ID" value="ACM20848.1"/>
    <property type="molecule type" value="Genomic_DNA"/>
</dbReference>
<dbReference type="KEGG" id="geo:Geob_2495"/>
<evidence type="ECO:0000313" key="3">
    <source>
        <dbReference type="Proteomes" id="UP000007721"/>
    </source>
</evidence>
<keyword evidence="1" id="KW-0812">Transmembrane</keyword>
<dbReference type="STRING" id="316067.Geob_2495"/>
<sequence length="159" mass="17580">MSHPSFRHASALLLVILYGLVVMLPLAPFILHSPALAHVLTGECSGDCRVCGCESERSANRTCCCWQKKGRMVPLDNDCRIKHDQHEKPVTPVLSCTSPCGKLKQSIIFGGEKYEQPPSDFVQNAVFRCLMELASHPCGHPPLRYLNPPDPPPKLLHLS</sequence>